<dbReference type="InterPro" id="IPR006076">
    <property type="entry name" value="FAD-dep_OxRdtase"/>
</dbReference>
<dbReference type="AlphaFoldDB" id="A0A1F5L8L1"/>
<gene>
    <name evidence="2" type="ORF">PENARI_c022G12105</name>
</gene>
<feature type="domain" description="FAD dependent oxidoreductase" evidence="1">
    <location>
        <begin position="19"/>
        <end position="388"/>
    </location>
</feature>
<comment type="caution">
    <text evidence="2">The sequence shown here is derived from an EMBL/GenBank/DDBJ whole genome shotgun (WGS) entry which is preliminary data.</text>
</comment>
<proteinExistence type="predicted"/>
<dbReference type="InterPro" id="IPR036188">
    <property type="entry name" value="FAD/NAD-bd_sf"/>
</dbReference>
<dbReference type="Gene3D" id="3.30.9.10">
    <property type="entry name" value="D-Amino Acid Oxidase, subunit A, domain 2"/>
    <property type="match status" value="1"/>
</dbReference>
<dbReference type="EMBL" id="LXJU01000022">
    <property type="protein sequence ID" value="OGE49251.1"/>
    <property type="molecule type" value="Genomic_DNA"/>
</dbReference>
<reference evidence="2 3" key="1">
    <citation type="journal article" date="2016" name="Sci. Rep.">
        <title>Penicillium arizonense, a new, genome sequenced fungal species, reveals a high chemical diversity in secreted metabolites.</title>
        <authorList>
            <person name="Grijseels S."/>
            <person name="Nielsen J.C."/>
            <person name="Randelovic M."/>
            <person name="Nielsen J."/>
            <person name="Nielsen K.F."/>
            <person name="Workman M."/>
            <person name="Frisvad J.C."/>
        </authorList>
    </citation>
    <scope>NUCLEOTIDE SEQUENCE [LARGE SCALE GENOMIC DNA]</scope>
    <source>
        <strain evidence="2 3">CBS 141311</strain>
    </source>
</reference>
<evidence type="ECO:0000313" key="3">
    <source>
        <dbReference type="Proteomes" id="UP000177622"/>
    </source>
</evidence>
<dbReference type="OrthoDB" id="498204at2759"/>
<dbReference type="GeneID" id="34580197"/>
<evidence type="ECO:0000259" key="1">
    <source>
        <dbReference type="Pfam" id="PF01266"/>
    </source>
</evidence>
<dbReference type="PANTHER" id="PTHR13847:SF193">
    <property type="entry name" value="PYRUVATE DEHYDROGENASE PHOSPHATASE REGULATORY SUBUNIT, MITOCHONDRIAL"/>
    <property type="match status" value="1"/>
</dbReference>
<protein>
    <recommendedName>
        <fullName evidence="1">FAD dependent oxidoreductase domain-containing protein</fullName>
    </recommendedName>
</protein>
<dbReference type="SUPFAM" id="SSF51905">
    <property type="entry name" value="FAD/NAD(P)-binding domain"/>
    <property type="match status" value="1"/>
</dbReference>
<dbReference type="RefSeq" id="XP_022484703.1">
    <property type="nucleotide sequence ID" value="XM_022635463.1"/>
</dbReference>
<dbReference type="SUPFAM" id="SSF54373">
    <property type="entry name" value="FAD-linked reductases, C-terminal domain"/>
    <property type="match status" value="1"/>
</dbReference>
<dbReference type="PANTHER" id="PTHR13847">
    <property type="entry name" value="SARCOSINE DEHYDROGENASE-RELATED"/>
    <property type="match status" value="1"/>
</dbReference>
<accession>A0A1F5L8L1</accession>
<name>A0A1F5L8L1_PENAI</name>
<dbReference type="GO" id="GO:0005739">
    <property type="term" value="C:mitochondrion"/>
    <property type="evidence" value="ECO:0007669"/>
    <property type="project" value="TreeGrafter"/>
</dbReference>
<dbReference type="Pfam" id="PF01266">
    <property type="entry name" value="DAO"/>
    <property type="match status" value="1"/>
</dbReference>
<dbReference type="STRING" id="1835702.A0A1F5L8L1"/>
<keyword evidence="3" id="KW-1185">Reference proteome</keyword>
<dbReference type="Gene3D" id="3.50.50.60">
    <property type="entry name" value="FAD/NAD(P)-binding domain"/>
    <property type="match status" value="1"/>
</dbReference>
<evidence type="ECO:0000313" key="2">
    <source>
        <dbReference type="EMBL" id="OGE49251.1"/>
    </source>
</evidence>
<organism evidence="2 3">
    <name type="scientific">Penicillium arizonense</name>
    <dbReference type="NCBI Taxonomy" id="1835702"/>
    <lineage>
        <taxon>Eukaryota</taxon>
        <taxon>Fungi</taxon>
        <taxon>Dikarya</taxon>
        <taxon>Ascomycota</taxon>
        <taxon>Pezizomycotina</taxon>
        <taxon>Eurotiomycetes</taxon>
        <taxon>Eurotiomycetidae</taxon>
        <taxon>Eurotiales</taxon>
        <taxon>Aspergillaceae</taxon>
        <taxon>Penicillium</taxon>
    </lineage>
</organism>
<sequence>MLPTLKIADLNDISSSQRIFIVGGGIVGAALAFHLSQAKKGCQIVLIDKCLQKPLGSTGYAPGFVGQFNESPILTRLAKDTVSEYLTIPGGFNTVGGLELSSTPSGVETLYRRRELAQAAGLPAEIITPETAAHLAPDFIDAETVKLGLHFASDGTANAQVITSYYFDQARSRGVDFVEASVTGFSTTDRNNGQVAQIAAIQTTEGDIYLQGSTVILATGIWTSSLTGTAATGDKGSITDLPIPIVPVAHPYTFTSPRPLRTGAPYPFVRWLDYHVYARDHGDRDGLGSYDHAPLRLDPVDTAVGAWPTSFDQVLTKATSLLKNGDQFQVHGNDTDSDPCAVKRPFNGIFSVTPDNLPLAGKVPDTANLWMCAAIWVTTAAGTAKLVSRKILGEAENSSTSEDERLLEALSPARFQGAGAETLASQALGKYNDIYNRGTQGH</sequence>
<dbReference type="Proteomes" id="UP000177622">
    <property type="component" value="Unassembled WGS sequence"/>
</dbReference>